<proteinExistence type="predicted"/>
<gene>
    <name evidence="1" type="ORF">J2S01_001789</name>
</gene>
<accession>A0ABT9Y8A1</accession>
<organism evidence="1 2">
    <name type="scientific">Pectinatus haikarae</name>
    <dbReference type="NCBI Taxonomy" id="349096"/>
    <lineage>
        <taxon>Bacteria</taxon>
        <taxon>Bacillati</taxon>
        <taxon>Bacillota</taxon>
        <taxon>Negativicutes</taxon>
        <taxon>Selenomonadales</taxon>
        <taxon>Selenomonadaceae</taxon>
        <taxon>Pectinatus</taxon>
    </lineage>
</organism>
<comment type="caution">
    <text evidence="1">The sequence shown here is derived from an EMBL/GenBank/DDBJ whole genome shotgun (WGS) entry which is preliminary data.</text>
</comment>
<keyword evidence="2" id="KW-1185">Reference proteome</keyword>
<protein>
    <submittedName>
        <fullName evidence="1">Uncharacterized protein</fullName>
    </submittedName>
</protein>
<evidence type="ECO:0000313" key="2">
    <source>
        <dbReference type="Proteomes" id="UP001239167"/>
    </source>
</evidence>
<name>A0ABT9Y8A1_9FIRM</name>
<evidence type="ECO:0000313" key="1">
    <source>
        <dbReference type="EMBL" id="MDQ0204067.1"/>
    </source>
</evidence>
<dbReference type="EMBL" id="JAUSUE010000012">
    <property type="protein sequence ID" value="MDQ0204067.1"/>
    <property type="molecule type" value="Genomic_DNA"/>
</dbReference>
<sequence length="86" mass="10358">MPTQFENLQPHEFYKLIDGYEAREKENDFKRAYFTSWLIAPHLKEPVTVQQIMKPLHESKEDQLKKAAEDRNILLKEFGLREPERK</sequence>
<reference evidence="1 2" key="1">
    <citation type="submission" date="2023-07" db="EMBL/GenBank/DDBJ databases">
        <title>Genomic Encyclopedia of Type Strains, Phase IV (KMG-IV): sequencing the most valuable type-strain genomes for metagenomic binning, comparative biology and taxonomic classification.</title>
        <authorList>
            <person name="Goeker M."/>
        </authorList>
    </citation>
    <scope>NUCLEOTIDE SEQUENCE [LARGE SCALE GENOMIC DNA]</scope>
    <source>
        <strain evidence="1 2">DSM 16980</strain>
    </source>
</reference>
<dbReference type="RefSeq" id="WP_307224227.1">
    <property type="nucleotide sequence ID" value="NZ_CP116940.1"/>
</dbReference>
<dbReference type="Proteomes" id="UP001239167">
    <property type="component" value="Unassembled WGS sequence"/>
</dbReference>